<protein>
    <recommendedName>
        <fullName evidence="1">Ubiquinone biosynthesis accessory factor UbiJ</fullName>
    </recommendedName>
</protein>
<dbReference type="GO" id="GO:0005737">
    <property type="term" value="C:cytoplasm"/>
    <property type="evidence" value="ECO:0007669"/>
    <property type="project" value="UniProtKB-SubCell"/>
</dbReference>
<feature type="coiled-coil region" evidence="2">
    <location>
        <begin position="140"/>
        <end position="202"/>
    </location>
</feature>
<keyword evidence="4" id="KW-0830">Ubiquinone</keyword>
<dbReference type="InterPro" id="IPR003033">
    <property type="entry name" value="SCP2_sterol-bd_dom"/>
</dbReference>
<keyword evidence="2" id="KW-0175">Coiled coil</keyword>
<evidence type="ECO:0000256" key="2">
    <source>
        <dbReference type="SAM" id="Coils"/>
    </source>
</evidence>
<dbReference type="GO" id="GO:0006744">
    <property type="term" value="P:ubiquinone biosynthetic process"/>
    <property type="evidence" value="ECO:0007669"/>
    <property type="project" value="UniProtKB-UniRule"/>
</dbReference>
<dbReference type="PANTHER" id="PTHR38693:SF1">
    <property type="entry name" value="UBIQUINONE BIOSYNTHESIS ACCESSORY FACTOR UBIJ"/>
    <property type="match status" value="1"/>
</dbReference>
<evidence type="ECO:0000256" key="1">
    <source>
        <dbReference type="HAMAP-Rule" id="MF_02215"/>
    </source>
</evidence>
<reference evidence="4" key="1">
    <citation type="submission" date="2019-04" db="EMBL/GenBank/DDBJ databases">
        <authorList>
            <person name="Brambilla D."/>
        </authorList>
    </citation>
    <scope>NUCLEOTIDE SEQUENCE</scope>
    <source>
        <strain evidence="4">BAL1</strain>
    </source>
</reference>
<dbReference type="EMBL" id="CAAJGR010000006">
    <property type="protein sequence ID" value="VHO05738.1"/>
    <property type="molecule type" value="Genomic_DNA"/>
</dbReference>
<gene>
    <name evidence="1" type="primary">ubiJ</name>
    <name evidence="4" type="ORF">BAL341_2824</name>
</gene>
<dbReference type="HAMAP" id="MF_02215">
    <property type="entry name" value="UbiJ"/>
    <property type="match status" value="1"/>
</dbReference>
<evidence type="ECO:0000259" key="3">
    <source>
        <dbReference type="Pfam" id="PF02036"/>
    </source>
</evidence>
<dbReference type="InterPro" id="IPR036527">
    <property type="entry name" value="SCP2_sterol-bd_dom_sf"/>
</dbReference>
<proteinExistence type="inferred from homology"/>
<evidence type="ECO:0000313" key="4">
    <source>
        <dbReference type="EMBL" id="VHO05738.1"/>
    </source>
</evidence>
<comment type="function">
    <text evidence="1">Required for ubiquinone (coenzyme Q) biosynthesis. Binds hydrophobic ubiquinone biosynthetic intermediates via its SCP2 domain and is essential for the stability of the Ubi complex. May constitute a docking platform where Ubi enzymes assemble and access their SCP2-bound polyprenyl substrates.</text>
</comment>
<dbReference type="Pfam" id="PF02036">
    <property type="entry name" value="SCP2"/>
    <property type="match status" value="1"/>
</dbReference>
<keyword evidence="1" id="KW-0831">Ubiquinone biosynthesis</keyword>
<sequence>MLPLLPQLLCSVAETAISRLIAMDANAKPRLTRLAGKQLSFRLTELPTTWVLLATENGILLNQHDEAVDCAITTDLASLRLLRDPSQLTRLIKADALQIDGDIQVAQSYSNFFQQLEPDWQQTLSRYLGDVLAHKVTKSLQQLQQYLAEKSLQLQRMSSELAQDELQLSPTNAEMAQFSTAVSLLAARVDKLQQQLAQITES</sequence>
<comment type="pathway">
    <text evidence="1">Cofactor biosynthesis; ubiquinone biosynthesis.</text>
</comment>
<dbReference type="InterPro" id="IPR038989">
    <property type="entry name" value="UbiJ"/>
</dbReference>
<dbReference type="PANTHER" id="PTHR38693">
    <property type="entry name" value="UBIQUINONE BIOSYNTHESIS PROTEIN UBIJ"/>
    <property type="match status" value="1"/>
</dbReference>
<comment type="subcellular location">
    <subcellularLocation>
        <location evidence="1">Cytoplasm</location>
    </subcellularLocation>
</comment>
<dbReference type="UniPathway" id="UPA00232"/>
<dbReference type="AlphaFoldDB" id="A0A486XT27"/>
<feature type="domain" description="SCP2" evidence="3">
    <location>
        <begin position="19"/>
        <end position="114"/>
    </location>
</feature>
<dbReference type="SUPFAM" id="SSF55718">
    <property type="entry name" value="SCP-like"/>
    <property type="match status" value="1"/>
</dbReference>
<organism evidence="4">
    <name type="scientific">Rheinheimera sp. BAL341</name>
    <dbReference type="NCBI Taxonomy" id="1708203"/>
    <lineage>
        <taxon>Bacteria</taxon>
        <taxon>Pseudomonadati</taxon>
        <taxon>Pseudomonadota</taxon>
        <taxon>Gammaproteobacteria</taxon>
        <taxon>Chromatiales</taxon>
        <taxon>Chromatiaceae</taxon>
        <taxon>Rheinheimera</taxon>
    </lineage>
</organism>
<comment type="similarity">
    <text evidence="1">Belongs to the UbiJ family.</text>
</comment>
<name>A0A486XT27_9GAMM</name>
<accession>A0A486XT27</accession>
<keyword evidence="1" id="KW-0963">Cytoplasm</keyword>